<keyword evidence="1" id="KW-0472">Membrane</keyword>
<dbReference type="PANTHER" id="PTHR33371">
    <property type="entry name" value="INTERMEMBRANE PHOSPHOLIPID TRANSPORT SYSTEM BINDING PROTEIN MLAD-RELATED"/>
    <property type="match status" value="1"/>
</dbReference>
<dbReference type="InterPro" id="IPR003399">
    <property type="entry name" value="Mce/MlaD"/>
</dbReference>
<name>A0A6G9ZDA8_9NOCA</name>
<proteinExistence type="predicted"/>
<evidence type="ECO:0000313" key="3">
    <source>
        <dbReference type="EMBL" id="QIS23381.1"/>
    </source>
</evidence>
<dbReference type="Proteomes" id="UP000500953">
    <property type="component" value="Chromosome"/>
</dbReference>
<feature type="domain" description="Mce/MlaD" evidence="2">
    <location>
        <begin position="66"/>
        <end position="139"/>
    </location>
</feature>
<sequence length="354" mass="38013">MSTLTASSVRSRVHRLLRPHDGIGGTDRHEAARLRRELRYGVAGAVVLVTVLAVAAVLSVLPIGATTYTADLTEARSVAVGDDIRLAGIHVGSVASLRLLPDRVRMTFTVDHGVFLGDRTSLEVRMLTMVGGHYIAVFPAGDRRLGAATIPVDRVRLPYSLIQTLQDAATPVAQVDANTLRENFSALRESLSSSPDALRRMGTALESFVGILDRQNAQVSQALTVMDEYLTTVDENKALLGVFVRQIGLLETEGLDKQAEIKLAVRIGTELLARIAAVEPVWREQLEPLADKLVQMLPQLKDIGARLGRVVANLGDLRHRLQNAVHPGAGITVDQSAVTIPASSVCVPVPGKGC</sequence>
<accession>A0A6G9ZDA8</accession>
<dbReference type="EMBL" id="CP046173">
    <property type="protein sequence ID" value="QIS23381.1"/>
    <property type="molecule type" value="Genomic_DNA"/>
</dbReference>
<protein>
    <submittedName>
        <fullName evidence="3">MCE family protein</fullName>
    </submittedName>
</protein>
<keyword evidence="1" id="KW-0812">Transmembrane</keyword>
<dbReference type="RefSeq" id="WP_167490721.1">
    <property type="nucleotide sequence ID" value="NZ_CP046173.1"/>
</dbReference>
<dbReference type="PANTHER" id="PTHR33371:SF18">
    <property type="entry name" value="MCE-FAMILY PROTEIN MCE3C"/>
    <property type="match status" value="1"/>
</dbReference>
<keyword evidence="1" id="KW-1133">Transmembrane helix</keyword>
<evidence type="ECO:0000313" key="4">
    <source>
        <dbReference type="Proteomes" id="UP000500953"/>
    </source>
</evidence>
<organism evidence="3 4">
    <name type="scientific">Nocardia terpenica</name>
    <dbReference type="NCBI Taxonomy" id="455432"/>
    <lineage>
        <taxon>Bacteria</taxon>
        <taxon>Bacillati</taxon>
        <taxon>Actinomycetota</taxon>
        <taxon>Actinomycetes</taxon>
        <taxon>Mycobacteriales</taxon>
        <taxon>Nocardiaceae</taxon>
        <taxon>Nocardia</taxon>
    </lineage>
</organism>
<dbReference type="InterPro" id="IPR052336">
    <property type="entry name" value="MlaD_Phospholipid_Transporter"/>
</dbReference>
<dbReference type="Pfam" id="PF02470">
    <property type="entry name" value="MlaD"/>
    <property type="match status" value="1"/>
</dbReference>
<reference evidence="3 4" key="1">
    <citation type="journal article" date="2019" name="ACS Chem. Biol.">
        <title>Identification and Mobilization of a Cryptic Antibiotic Biosynthesis Gene Locus from a Human-Pathogenic Nocardia Isolate.</title>
        <authorList>
            <person name="Herisse M."/>
            <person name="Ishida K."/>
            <person name="Porter J.L."/>
            <person name="Howden B."/>
            <person name="Hertweck C."/>
            <person name="Stinear T.P."/>
            <person name="Pidot S.J."/>
        </authorList>
    </citation>
    <scope>NUCLEOTIDE SEQUENCE [LARGE SCALE GENOMIC DNA]</scope>
    <source>
        <strain evidence="3 4">AUSMDU00012715</strain>
    </source>
</reference>
<evidence type="ECO:0000256" key="1">
    <source>
        <dbReference type="SAM" id="Phobius"/>
    </source>
</evidence>
<evidence type="ECO:0000259" key="2">
    <source>
        <dbReference type="Pfam" id="PF02470"/>
    </source>
</evidence>
<gene>
    <name evidence="3" type="ORF">F6W96_38665</name>
</gene>
<dbReference type="GO" id="GO:0005576">
    <property type="term" value="C:extracellular region"/>
    <property type="evidence" value="ECO:0007669"/>
    <property type="project" value="TreeGrafter"/>
</dbReference>
<feature type="transmembrane region" description="Helical" evidence="1">
    <location>
        <begin position="38"/>
        <end position="61"/>
    </location>
</feature>
<dbReference type="AlphaFoldDB" id="A0A6G9ZDA8"/>